<dbReference type="Pfam" id="PF14539">
    <property type="entry name" value="DUF4442"/>
    <property type="match status" value="1"/>
</dbReference>
<proteinExistence type="predicted"/>
<keyword evidence="2" id="KW-1185">Reference proteome</keyword>
<dbReference type="AlphaFoldDB" id="A0A7I7NMS0"/>
<gene>
    <name evidence="1" type="ORF">MLAC_31340</name>
</gene>
<dbReference type="InterPro" id="IPR029069">
    <property type="entry name" value="HotDog_dom_sf"/>
</dbReference>
<dbReference type="KEGG" id="mlj:MLAC_31340"/>
<dbReference type="SUPFAM" id="SSF54637">
    <property type="entry name" value="Thioesterase/thiol ester dehydrase-isomerase"/>
    <property type="match status" value="1"/>
</dbReference>
<dbReference type="InterPro" id="IPR027961">
    <property type="entry name" value="DUF4442"/>
</dbReference>
<dbReference type="RefSeq" id="WP_139822589.1">
    <property type="nucleotide sequence ID" value="NZ_AP022581.1"/>
</dbReference>
<name>A0A7I7NMS0_9MYCO</name>
<dbReference type="Gene3D" id="3.10.129.10">
    <property type="entry name" value="Hotdog Thioesterase"/>
    <property type="match status" value="1"/>
</dbReference>
<evidence type="ECO:0000313" key="2">
    <source>
        <dbReference type="Proteomes" id="UP000466396"/>
    </source>
</evidence>
<dbReference type="Proteomes" id="UP000466396">
    <property type="component" value="Chromosome"/>
</dbReference>
<accession>A0A7I7NMS0</accession>
<sequence>MAATDAMKQMPWILWLDLDTELGPDGSVRAVLRRPKPEHVNHNGHVNAPVIYGVAEVAGAGAAVLAAGAAGTGAYTVIRSAEIDYQRPARGGITATSKVDSAVASDVQRALKAGQGCDIDVDVSLTDAENTVTGTCRFVVSLRPPRRGPR</sequence>
<reference evidence="1 2" key="1">
    <citation type="journal article" date="2019" name="Emerg. Microbes Infect.">
        <title>Comprehensive subspecies identification of 175 nontuberculous mycobacteria species based on 7547 genomic profiles.</title>
        <authorList>
            <person name="Matsumoto Y."/>
            <person name="Kinjo T."/>
            <person name="Motooka D."/>
            <person name="Nabeya D."/>
            <person name="Jung N."/>
            <person name="Uechi K."/>
            <person name="Horii T."/>
            <person name="Iida T."/>
            <person name="Fujita J."/>
            <person name="Nakamura S."/>
        </authorList>
    </citation>
    <scope>NUCLEOTIDE SEQUENCE [LARGE SCALE GENOMIC DNA]</scope>
    <source>
        <strain evidence="1 2">JCM 15657</strain>
    </source>
</reference>
<organism evidence="1 2">
    <name type="scientific">Mycobacterium lacus</name>
    <dbReference type="NCBI Taxonomy" id="169765"/>
    <lineage>
        <taxon>Bacteria</taxon>
        <taxon>Bacillati</taxon>
        <taxon>Actinomycetota</taxon>
        <taxon>Actinomycetes</taxon>
        <taxon>Mycobacteriales</taxon>
        <taxon>Mycobacteriaceae</taxon>
        <taxon>Mycobacterium</taxon>
    </lineage>
</organism>
<dbReference type="EMBL" id="AP022581">
    <property type="protein sequence ID" value="BBX97840.1"/>
    <property type="molecule type" value="Genomic_DNA"/>
</dbReference>
<protein>
    <recommendedName>
        <fullName evidence="3">DUF4442 domain-containing protein</fullName>
    </recommendedName>
</protein>
<evidence type="ECO:0000313" key="1">
    <source>
        <dbReference type="EMBL" id="BBX97840.1"/>
    </source>
</evidence>
<dbReference type="OrthoDB" id="196313at2"/>
<evidence type="ECO:0008006" key="3">
    <source>
        <dbReference type="Google" id="ProtNLM"/>
    </source>
</evidence>